<keyword evidence="3" id="KW-1185">Reference proteome</keyword>
<evidence type="ECO:0000313" key="2">
    <source>
        <dbReference type="EnsemblPlants" id="ORUFI04G09210.1"/>
    </source>
</evidence>
<evidence type="ECO:0000313" key="3">
    <source>
        <dbReference type="Proteomes" id="UP000008022"/>
    </source>
</evidence>
<dbReference type="Gramene" id="ORUFI04G09210.1">
    <property type="protein sequence ID" value="ORUFI04G09210.1"/>
    <property type="gene ID" value="ORUFI04G09210"/>
</dbReference>
<reference evidence="2" key="2">
    <citation type="submission" date="2015-06" db="UniProtKB">
        <authorList>
            <consortium name="EnsemblPlants"/>
        </authorList>
    </citation>
    <scope>IDENTIFICATION</scope>
</reference>
<organism evidence="2 3">
    <name type="scientific">Oryza rufipogon</name>
    <name type="common">Brownbeard rice</name>
    <name type="synonym">Asian wild rice</name>
    <dbReference type="NCBI Taxonomy" id="4529"/>
    <lineage>
        <taxon>Eukaryota</taxon>
        <taxon>Viridiplantae</taxon>
        <taxon>Streptophyta</taxon>
        <taxon>Embryophyta</taxon>
        <taxon>Tracheophyta</taxon>
        <taxon>Spermatophyta</taxon>
        <taxon>Magnoliopsida</taxon>
        <taxon>Liliopsida</taxon>
        <taxon>Poales</taxon>
        <taxon>Poaceae</taxon>
        <taxon>BOP clade</taxon>
        <taxon>Oryzoideae</taxon>
        <taxon>Oryzeae</taxon>
        <taxon>Oryzinae</taxon>
        <taxon>Oryza</taxon>
    </lineage>
</organism>
<dbReference type="HOGENOM" id="CLU_2516615_0_0_1"/>
<dbReference type="EnsemblPlants" id="ORUFI04G09210.1">
    <property type="protein sequence ID" value="ORUFI04G09210.1"/>
    <property type="gene ID" value="ORUFI04G09210"/>
</dbReference>
<dbReference type="Proteomes" id="UP000008022">
    <property type="component" value="Unassembled WGS sequence"/>
</dbReference>
<proteinExistence type="predicted"/>
<accession>A0A0E0P7J2</accession>
<dbReference type="AlphaFoldDB" id="A0A0E0P7J2"/>
<reference evidence="3" key="1">
    <citation type="submission" date="2013-06" db="EMBL/GenBank/DDBJ databases">
        <authorList>
            <person name="Zhao Q."/>
        </authorList>
    </citation>
    <scope>NUCLEOTIDE SEQUENCE</scope>
    <source>
        <strain evidence="3">cv. W1943</strain>
    </source>
</reference>
<protein>
    <submittedName>
        <fullName evidence="2">Uncharacterized protein</fullName>
    </submittedName>
</protein>
<name>A0A0E0P7J2_ORYRU</name>
<feature type="region of interest" description="Disordered" evidence="1">
    <location>
        <begin position="60"/>
        <end position="85"/>
    </location>
</feature>
<sequence length="85" mass="8943">MAKSSGAGACPLAALPQRRPRRLLLIFRVASATAGGGGLPLRVSNDRRRGGLSAHVGDDRRWRRTSRTASATAGETMALYESPGP</sequence>
<evidence type="ECO:0000256" key="1">
    <source>
        <dbReference type="SAM" id="MobiDB-lite"/>
    </source>
</evidence>